<accession>A0ABX7C3K3</accession>
<dbReference type="PANTHER" id="PTHR30336:SF4">
    <property type="entry name" value="ENVELOPE BIOGENESIS FACTOR ELYC"/>
    <property type="match status" value="1"/>
</dbReference>
<proteinExistence type="predicted"/>
<feature type="domain" description="DUF218" evidence="2">
    <location>
        <begin position="80"/>
        <end position="246"/>
    </location>
</feature>
<evidence type="ECO:0000313" key="3">
    <source>
        <dbReference type="EMBL" id="QQR37347.1"/>
    </source>
</evidence>
<keyword evidence="1" id="KW-1133">Transmembrane helix</keyword>
<feature type="transmembrane region" description="Helical" evidence="1">
    <location>
        <begin position="37"/>
        <end position="62"/>
    </location>
</feature>
<name>A0ABX7C3K3_9HYPH</name>
<evidence type="ECO:0000259" key="2">
    <source>
        <dbReference type="Pfam" id="PF02698"/>
    </source>
</evidence>
<dbReference type="RefSeq" id="WP_201661375.1">
    <property type="nucleotide sequence ID" value="NZ_CP068047.1"/>
</dbReference>
<dbReference type="EMBL" id="CP068047">
    <property type="protein sequence ID" value="QQR37347.1"/>
    <property type="molecule type" value="Genomic_DNA"/>
</dbReference>
<dbReference type="Proteomes" id="UP000595460">
    <property type="component" value="Chromosome"/>
</dbReference>
<feature type="transmembrane region" description="Helical" evidence="1">
    <location>
        <begin position="12"/>
        <end position="30"/>
    </location>
</feature>
<keyword evidence="1" id="KW-0812">Transmembrane</keyword>
<protein>
    <submittedName>
        <fullName evidence="3">YdcF family protein</fullName>
    </submittedName>
</protein>
<evidence type="ECO:0000256" key="1">
    <source>
        <dbReference type="SAM" id="Phobius"/>
    </source>
</evidence>
<dbReference type="InterPro" id="IPR051599">
    <property type="entry name" value="Cell_Envelope_Assoc"/>
</dbReference>
<keyword evidence="4" id="KW-1185">Reference proteome</keyword>
<dbReference type="Pfam" id="PF02698">
    <property type="entry name" value="DUF218"/>
    <property type="match status" value="1"/>
</dbReference>
<dbReference type="CDD" id="cd06259">
    <property type="entry name" value="YdcF-like"/>
    <property type="match status" value="1"/>
</dbReference>
<dbReference type="InterPro" id="IPR014729">
    <property type="entry name" value="Rossmann-like_a/b/a_fold"/>
</dbReference>
<dbReference type="PANTHER" id="PTHR30336">
    <property type="entry name" value="INNER MEMBRANE PROTEIN, PROBABLE PERMEASE"/>
    <property type="match status" value="1"/>
</dbReference>
<reference evidence="3 4" key="1">
    <citation type="submission" date="2021-01" db="EMBL/GenBank/DDBJ databases">
        <title>Genome seq and assembly of Devosia sp. G19.</title>
        <authorList>
            <person name="Chhetri G."/>
        </authorList>
    </citation>
    <scope>NUCLEOTIDE SEQUENCE [LARGE SCALE GENOMIC DNA]</scope>
    <source>
        <strain evidence="3 4">G19</strain>
    </source>
</reference>
<gene>
    <name evidence="3" type="ORF">JI749_06990</name>
</gene>
<keyword evidence="1" id="KW-0472">Membrane</keyword>
<dbReference type="Gene3D" id="3.40.50.620">
    <property type="entry name" value="HUPs"/>
    <property type="match status" value="1"/>
</dbReference>
<dbReference type="InterPro" id="IPR003848">
    <property type="entry name" value="DUF218"/>
</dbReference>
<organism evidence="3 4">
    <name type="scientific">Devosia oryziradicis</name>
    <dbReference type="NCBI Taxonomy" id="2801335"/>
    <lineage>
        <taxon>Bacteria</taxon>
        <taxon>Pseudomonadati</taxon>
        <taxon>Pseudomonadota</taxon>
        <taxon>Alphaproteobacteria</taxon>
        <taxon>Hyphomicrobiales</taxon>
        <taxon>Devosiaceae</taxon>
        <taxon>Devosia</taxon>
    </lineage>
</organism>
<sequence length="266" mass="29044">MFFVISKVFWGVAQPVSLIFLLLLASWILLLRGRRRLGLWLGVFGLMLFVLCAFTTLGALLIQPLEDRFARPQTMPPVVDTIVMLGGATSGRISTARQVAELTEAGDRLAETLRLAQLYPQARIVLSGGSGLLVNDGEPEADTAARFFQSLGITRERLVLESESRNTDENAELTKVMLGDNPGVVVLVTSAFHMPRSVGLFRKVGIEVVAWPTDYRSAGSEGLGFDIVSPALNLTTSGTAMKEWIGLAVYHWTGRIDDLLPAQRSN</sequence>
<evidence type="ECO:0000313" key="4">
    <source>
        <dbReference type="Proteomes" id="UP000595460"/>
    </source>
</evidence>